<name>A0AAD8SES8_LOLMU</name>
<dbReference type="SUPFAM" id="SSF48452">
    <property type="entry name" value="TPR-like"/>
    <property type="match status" value="1"/>
</dbReference>
<dbReference type="Pfam" id="PF14938">
    <property type="entry name" value="SNAP"/>
    <property type="match status" value="1"/>
</dbReference>
<dbReference type="GO" id="GO:0006886">
    <property type="term" value="P:intracellular protein transport"/>
    <property type="evidence" value="ECO:0007669"/>
    <property type="project" value="InterPro"/>
</dbReference>
<protein>
    <submittedName>
        <fullName evidence="4">Uncharacterized protein</fullName>
    </submittedName>
</protein>
<dbReference type="GO" id="GO:0019905">
    <property type="term" value="F:syntaxin binding"/>
    <property type="evidence" value="ECO:0007669"/>
    <property type="project" value="TreeGrafter"/>
</dbReference>
<sequence length="355" mass="40026">MLMDAAFAWSKAEWEREETECQQRLLEEAAQHHVVVLDDSEDDGERHLLFDASGPHVQSQPRKEKEDRLPAATALVPIQSAAPPYVVMGTSASSLLHRRPVRRHGYKSLPDRHDEEEKQEKHEEFIFFEEERQGPAALEARGAMLRDRARRREGTVFDTGKDLRESALCYLVALNWGKAGLAFAEQAMYGLELGDGPGAATALLRSAKCYVEMEHISQNNVALVERALEEATALFVKAGDLELAAVSCLELAEFYMDRQDLGSALDLYEQAAEYCRRMGGGHLEGWRQCTYKAKVVRNLLHNEDALRLEGVLPVEDYKRKSAGYIRLSDPDWRLRVSELYLSTTHPVVGRPCVVC</sequence>
<dbReference type="Proteomes" id="UP001231189">
    <property type="component" value="Unassembled WGS sequence"/>
</dbReference>
<dbReference type="EMBL" id="JAUUTY010000004">
    <property type="protein sequence ID" value="KAK1650288.1"/>
    <property type="molecule type" value="Genomic_DNA"/>
</dbReference>
<gene>
    <name evidence="4" type="ORF">QYE76_068093</name>
</gene>
<proteinExistence type="inferred from homology"/>
<reference evidence="4" key="1">
    <citation type="submission" date="2023-07" db="EMBL/GenBank/DDBJ databases">
        <title>A chromosome-level genome assembly of Lolium multiflorum.</title>
        <authorList>
            <person name="Chen Y."/>
            <person name="Copetti D."/>
            <person name="Kolliker R."/>
            <person name="Studer B."/>
        </authorList>
    </citation>
    <scope>NUCLEOTIDE SEQUENCE</scope>
    <source>
        <strain evidence="4">02402/16</strain>
        <tissue evidence="4">Leaf</tissue>
    </source>
</reference>
<dbReference type="AlphaFoldDB" id="A0AAD8SES8"/>
<dbReference type="GO" id="GO:0035494">
    <property type="term" value="P:SNARE complex disassembly"/>
    <property type="evidence" value="ECO:0007669"/>
    <property type="project" value="TreeGrafter"/>
</dbReference>
<dbReference type="GO" id="GO:0005774">
    <property type="term" value="C:vacuolar membrane"/>
    <property type="evidence" value="ECO:0007669"/>
    <property type="project" value="TreeGrafter"/>
</dbReference>
<evidence type="ECO:0000313" key="5">
    <source>
        <dbReference type="Proteomes" id="UP001231189"/>
    </source>
</evidence>
<dbReference type="PANTHER" id="PTHR13768">
    <property type="entry name" value="SOLUBLE NSF ATTACHMENT PROTEIN SNAP"/>
    <property type="match status" value="1"/>
</dbReference>
<dbReference type="InterPro" id="IPR011990">
    <property type="entry name" value="TPR-like_helical_dom_sf"/>
</dbReference>
<keyword evidence="2" id="KW-0813">Transport</keyword>
<evidence type="ECO:0000256" key="3">
    <source>
        <dbReference type="ARBA" id="ARBA00022927"/>
    </source>
</evidence>
<comment type="caution">
    <text evidence="4">The sequence shown here is derived from an EMBL/GenBank/DDBJ whole genome shotgun (WGS) entry which is preliminary data.</text>
</comment>
<keyword evidence="5" id="KW-1185">Reference proteome</keyword>
<dbReference type="InterPro" id="IPR000744">
    <property type="entry name" value="NSF_attach"/>
</dbReference>
<evidence type="ECO:0000256" key="1">
    <source>
        <dbReference type="ARBA" id="ARBA00010050"/>
    </source>
</evidence>
<comment type="similarity">
    <text evidence="1">Belongs to the SNAP family.</text>
</comment>
<organism evidence="4 5">
    <name type="scientific">Lolium multiflorum</name>
    <name type="common">Italian ryegrass</name>
    <name type="synonym">Lolium perenne subsp. multiflorum</name>
    <dbReference type="NCBI Taxonomy" id="4521"/>
    <lineage>
        <taxon>Eukaryota</taxon>
        <taxon>Viridiplantae</taxon>
        <taxon>Streptophyta</taxon>
        <taxon>Embryophyta</taxon>
        <taxon>Tracheophyta</taxon>
        <taxon>Spermatophyta</taxon>
        <taxon>Magnoliopsida</taxon>
        <taxon>Liliopsida</taxon>
        <taxon>Poales</taxon>
        <taxon>Poaceae</taxon>
        <taxon>BOP clade</taxon>
        <taxon>Pooideae</taxon>
        <taxon>Poodae</taxon>
        <taxon>Poeae</taxon>
        <taxon>Poeae Chloroplast Group 2 (Poeae type)</taxon>
        <taxon>Loliodinae</taxon>
        <taxon>Loliinae</taxon>
        <taxon>Lolium</taxon>
    </lineage>
</organism>
<evidence type="ECO:0000256" key="2">
    <source>
        <dbReference type="ARBA" id="ARBA00022448"/>
    </source>
</evidence>
<dbReference type="Gene3D" id="1.25.40.10">
    <property type="entry name" value="Tetratricopeptide repeat domain"/>
    <property type="match status" value="1"/>
</dbReference>
<keyword evidence="3" id="KW-0653">Protein transport</keyword>
<dbReference type="PANTHER" id="PTHR13768:SF36">
    <property type="entry name" value="OS01G0812500 PROTEIN"/>
    <property type="match status" value="1"/>
</dbReference>
<dbReference type="GO" id="GO:0005483">
    <property type="term" value="F:soluble NSF attachment protein activity"/>
    <property type="evidence" value="ECO:0007669"/>
    <property type="project" value="TreeGrafter"/>
</dbReference>
<dbReference type="GO" id="GO:0031201">
    <property type="term" value="C:SNARE complex"/>
    <property type="evidence" value="ECO:0007669"/>
    <property type="project" value="TreeGrafter"/>
</dbReference>
<evidence type="ECO:0000313" key="4">
    <source>
        <dbReference type="EMBL" id="KAK1650288.1"/>
    </source>
</evidence>
<accession>A0AAD8SES8</accession>